<keyword evidence="3" id="KW-1185">Reference proteome</keyword>
<evidence type="ECO:0008006" key="4">
    <source>
        <dbReference type="Google" id="ProtNLM"/>
    </source>
</evidence>
<dbReference type="STRING" id="216942.SLITO_v1c05270"/>
<evidence type="ECO:0000256" key="1">
    <source>
        <dbReference type="SAM" id="Phobius"/>
    </source>
</evidence>
<accession>A0A0K1W1H6</accession>
<keyword evidence="1" id="KW-0812">Transmembrane</keyword>
<feature type="transmembrane region" description="Helical" evidence="1">
    <location>
        <begin position="329"/>
        <end position="350"/>
    </location>
</feature>
<protein>
    <recommendedName>
        <fullName evidence="4">Transmembrane protein</fullName>
    </recommendedName>
</protein>
<keyword evidence="1" id="KW-0472">Membrane</keyword>
<feature type="transmembrane region" description="Helical" evidence="1">
    <location>
        <begin position="292"/>
        <end position="317"/>
    </location>
</feature>
<feature type="transmembrane region" description="Helical" evidence="1">
    <location>
        <begin position="399"/>
        <end position="419"/>
    </location>
</feature>
<gene>
    <name evidence="2" type="ORF">SLITO_v1c05270</name>
</gene>
<reference evidence="2 3" key="1">
    <citation type="journal article" date="2015" name="Genome Announc.">
        <title>Complete Genome Sequence of Spiroplasma litorale TN-1T (DSM 21781), a Bacterium Isolated from a Green-Eyed Horsefly (Tabanus nigrovittatus).</title>
        <authorList>
            <person name="Lo W.S."/>
            <person name="Lai Y.C."/>
            <person name="Lien Y.W."/>
            <person name="Wang T.H."/>
            <person name="Kuo C.H."/>
        </authorList>
    </citation>
    <scope>NUCLEOTIDE SEQUENCE [LARGE SCALE GENOMIC DNA]</scope>
    <source>
        <strain evidence="2 3">TN-1</strain>
    </source>
</reference>
<keyword evidence="1" id="KW-1133">Transmembrane helix</keyword>
<proteinExistence type="predicted"/>
<dbReference type="OrthoDB" id="388181at2"/>
<dbReference type="KEGG" id="sll:SLITO_v1c05270"/>
<dbReference type="EMBL" id="CP012357">
    <property type="protein sequence ID" value="AKX34175.1"/>
    <property type="molecule type" value="Genomic_DNA"/>
</dbReference>
<dbReference type="PATRIC" id="fig|216942.3.peg.530"/>
<dbReference type="Proteomes" id="UP000067476">
    <property type="component" value="Chromosome"/>
</dbReference>
<organism evidence="2 3">
    <name type="scientific">Spiroplasma litorale</name>
    <dbReference type="NCBI Taxonomy" id="216942"/>
    <lineage>
        <taxon>Bacteria</taxon>
        <taxon>Bacillati</taxon>
        <taxon>Mycoplasmatota</taxon>
        <taxon>Mollicutes</taxon>
        <taxon>Entomoplasmatales</taxon>
        <taxon>Spiroplasmataceae</taxon>
        <taxon>Spiroplasma</taxon>
    </lineage>
</organism>
<feature type="transmembrane region" description="Helical" evidence="1">
    <location>
        <begin position="45"/>
        <end position="67"/>
    </location>
</feature>
<evidence type="ECO:0000313" key="2">
    <source>
        <dbReference type="EMBL" id="AKX34175.1"/>
    </source>
</evidence>
<feature type="transmembrane region" description="Helical" evidence="1">
    <location>
        <begin position="5"/>
        <end position="25"/>
    </location>
</feature>
<feature type="transmembrane region" description="Helical" evidence="1">
    <location>
        <begin position="257"/>
        <end position="280"/>
    </location>
</feature>
<evidence type="ECO:0000313" key="3">
    <source>
        <dbReference type="Proteomes" id="UP000067476"/>
    </source>
</evidence>
<name>A0A0K1W1H6_9MOLU</name>
<dbReference type="AlphaFoldDB" id="A0A0K1W1H6"/>
<dbReference type="RefSeq" id="WP_075058268.1">
    <property type="nucleotide sequence ID" value="NZ_CP012357.1"/>
</dbReference>
<feature type="transmembrane region" description="Helical" evidence="1">
    <location>
        <begin position="227"/>
        <end position="251"/>
    </location>
</feature>
<feature type="transmembrane region" description="Helical" evidence="1">
    <location>
        <begin position="362"/>
        <end position="379"/>
    </location>
</feature>
<sequence>MKKIIYEIVFITIMTFLYYIYSSWIDYLYDKSKVQTTLYQIFSPFKLLILGSIFTIVYGAIKTILFFNIKNLKDYKKNLRNNILFEYDNVIKYLSVLKENIKDQKIDKIKHNIKDYSSIKYRPVYLNLLIDELASRILSNHDFSDLYQSCSLVMENINETYKKEKDKLMHLKTENMFDLKRVNEYYNKNSWFVISFYLSLHNKDVHSHEYEVNKWKITSLYISRFSYFLYPAFIISLILYGAVGGMLYGIGVDLNKFFYGSFSLCVFLISSLLFIFNLIYNRKKHSIKIFWGHLFVYLMFICFIFIDIFLNIILSPIMKSSSDWYESELITFLCYIVYIVLSTMLLSYIFTSILEVFEYKSFNVFNIILNIALPIIIFIESSVLNYLSVHNEETNKLYLINFIIIFTYWIFSLITSKFISK</sequence>